<accession>A0ABS3CC24</accession>
<keyword evidence="1" id="KW-0732">Signal</keyword>
<dbReference type="RefSeq" id="WP_206585293.1">
    <property type="nucleotide sequence ID" value="NZ_JAFKCU010000001.1"/>
</dbReference>
<keyword evidence="3" id="KW-1185">Reference proteome</keyword>
<sequence length="150" mass="17013">MKKLLIMLFGLSMATFSCTQKNEANVPEVETSPKEESHCYIYMNEKDLIKLQTFNEDGKITGTLEYAFFEKDKSRGTINGEMQGNLLVADYKFESEGTVSVRQVAFKKTEDGMREGFGPIEEKDGKILLKSLDSLSFDNSFLLKEVPNQE</sequence>
<evidence type="ECO:0000256" key="1">
    <source>
        <dbReference type="SAM" id="SignalP"/>
    </source>
</evidence>
<gene>
    <name evidence="2" type="ORF">J0A69_04450</name>
</gene>
<dbReference type="EMBL" id="JAFKCU010000001">
    <property type="protein sequence ID" value="MBN7814663.1"/>
    <property type="molecule type" value="Genomic_DNA"/>
</dbReference>
<name>A0ABS3CC24_9BACT</name>
<organism evidence="2 3">
    <name type="scientific">Algoriphagus pacificus</name>
    <dbReference type="NCBI Taxonomy" id="2811234"/>
    <lineage>
        <taxon>Bacteria</taxon>
        <taxon>Pseudomonadati</taxon>
        <taxon>Bacteroidota</taxon>
        <taxon>Cytophagia</taxon>
        <taxon>Cytophagales</taxon>
        <taxon>Cyclobacteriaceae</taxon>
        <taxon>Algoriphagus</taxon>
    </lineage>
</organism>
<feature type="signal peptide" evidence="1">
    <location>
        <begin position="1"/>
        <end position="19"/>
    </location>
</feature>
<comment type="caution">
    <text evidence="2">The sequence shown here is derived from an EMBL/GenBank/DDBJ whole genome shotgun (WGS) entry which is preliminary data.</text>
</comment>
<proteinExistence type="predicted"/>
<protein>
    <recommendedName>
        <fullName evidence="4">MORN repeat variant</fullName>
    </recommendedName>
</protein>
<feature type="chain" id="PRO_5046070972" description="MORN repeat variant" evidence="1">
    <location>
        <begin position="20"/>
        <end position="150"/>
    </location>
</feature>
<evidence type="ECO:0000313" key="3">
    <source>
        <dbReference type="Proteomes" id="UP000664480"/>
    </source>
</evidence>
<dbReference type="PROSITE" id="PS51257">
    <property type="entry name" value="PROKAR_LIPOPROTEIN"/>
    <property type="match status" value="1"/>
</dbReference>
<reference evidence="2 3" key="1">
    <citation type="submission" date="2021-03" db="EMBL/GenBank/DDBJ databases">
        <title>novel species isolated from a fishpond in China.</title>
        <authorList>
            <person name="Lu H."/>
            <person name="Cai Z."/>
        </authorList>
    </citation>
    <scope>NUCLEOTIDE SEQUENCE [LARGE SCALE GENOMIC DNA]</scope>
    <source>
        <strain evidence="2 3">YJ13C</strain>
    </source>
</reference>
<evidence type="ECO:0000313" key="2">
    <source>
        <dbReference type="EMBL" id="MBN7814663.1"/>
    </source>
</evidence>
<dbReference type="Proteomes" id="UP000664480">
    <property type="component" value="Unassembled WGS sequence"/>
</dbReference>
<evidence type="ECO:0008006" key="4">
    <source>
        <dbReference type="Google" id="ProtNLM"/>
    </source>
</evidence>